<dbReference type="GO" id="GO:0018169">
    <property type="term" value="F:ribosomal S6-glutamic acid ligase activity"/>
    <property type="evidence" value="ECO:0007669"/>
    <property type="project" value="TreeGrafter"/>
</dbReference>
<dbReference type="EMBL" id="LNXV01000004">
    <property type="protein sequence ID" value="KTC86668.1"/>
    <property type="molecule type" value="Genomic_DNA"/>
</dbReference>
<dbReference type="GO" id="GO:0005737">
    <property type="term" value="C:cytoplasm"/>
    <property type="evidence" value="ECO:0007669"/>
    <property type="project" value="TreeGrafter"/>
</dbReference>
<dbReference type="OrthoDB" id="583309at2"/>
<dbReference type="PANTHER" id="PTHR21621">
    <property type="entry name" value="RIBOSOMAL PROTEIN S6 MODIFICATION PROTEIN"/>
    <property type="match status" value="1"/>
</dbReference>
<dbReference type="RefSeq" id="WP_058440698.1">
    <property type="nucleotide sequence ID" value="NZ_CAAAHU010000007.1"/>
</dbReference>
<dbReference type="Gene3D" id="3.30.470.20">
    <property type="entry name" value="ATP-grasp fold, B domain"/>
    <property type="match status" value="1"/>
</dbReference>
<reference evidence="1 2" key="1">
    <citation type="submission" date="2015-11" db="EMBL/GenBank/DDBJ databases">
        <title>Genomic analysis of 38 Legionella species identifies large and diverse effector repertoires.</title>
        <authorList>
            <person name="Burstein D."/>
            <person name="Amaro F."/>
            <person name="Zusman T."/>
            <person name="Lifshitz Z."/>
            <person name="Cohen O."/>
            <person name="Gilbert J.A."/>
            <person name="Pupko T."/>
            <person name="Shuman H.A."/>
            <person name="Segal G."/>
        </authorList>
    </citation>
    <scope>NUCLEOTIDE SEQUENCE [LARGE SCALE GENOMIC DNA]</scope>
    <source>
        <strain evidence="1 2">ATCC 43878</strain>
    </source>
</reference>
<gene>
    <name evidence="1" type="ORF">Lbru_0609</name>
</gene>
<proteinExistence type="predicted"/>
<comment type="caution">
    <text evidence="1">The sequence shown here is derived from an EMBL/GenBank/DDBJ whole genome shotgun (WGS) entry which is preliminary data.</text>
</comment>
<dbReference type="PANTHER" id="PTHR21621:SF0">
    <property type="entry name" value="BETA-CITRYLGLUTAMATE SYNTHASE B-RELATED"/>
    <property type="match status" value="1"/>
</dbReference>
<dbReference type="GO" id="GO:0009432">
    <property type="term" value="P:SOS response"/>
    <property type="evidence" value="ECO:0007669"/>
    <property type="project" value="TreeGrafter"/>
</dbReference>
<evidence type="ECO:0008006" key="3">
    <source>
        <dbReference type="Google" id="ProtNLM"/>
    </source>
</evidence>
<evidence type="ECO:0000313" key="2">
    <source>
        <dbReference type="Proteomes" id="UP000054742"/>
    </source>
</evidence>
<dbReference type="STRING" id="29422.Lbru_0609"/>
<protein>
    <recommendedName>
        <fullName evidence="3">ATP-grasp domain-containing protein</fullName>
    </recommendedName>
</protein>
<dbReference type="Proteomes" id="UP000054742">
    <property type="component" value="Unassembled WGS sequence"/>
</dbReference>
<accession>A0A0W0STS8</accession>
<dbReference type="SUPFAM" id="SSF56059">
    <property type="entry name" value="Glutathione synthetase ATP-binding domain-like"/>
    <property type="match status" value="1"/>
</dbReference>
<organism evidence="1 2">
    <name type="scientific">Legionella brunensis</name>
    <dbReference type="NCBI Taxonomy" id="29422"/>
    <lineage>
        <taxon>Bacteria</taxon>
        <taxon>Pseudomonadati</taxon>
        <taxon>Pseudomonadota</taxon>
        <taxon>Gammaproteobacteria</taxon>
        <taxon>Legionellales</taxon>
        <taxon>Legionellaceae</taxon>
        <taxon>Legionella</taxon>
    </lineage>
</organism>
<evidence type="ECO:0000313" key="1">
    <source>
        <dbReference type="EMBL" id="KTC86668.1"/>
    </source>
</evidence>
<dbReference type="AlphaFoldDB" id="A0A0W0STS8"/>
<name>A0A0W0STS8_9GAMM</name>
<dbReference type="PATRIC" id="fig|29422.6.peg.639"/>
<sequence length="370" mass="43443">MNILIATEPDDVHAQLVKLALEDKGHTCILWFMADIPTKQINSIYCSNEHYQWVSENNIDTPIEIDDGSFDVVWWRRPRRPFVPETLHQNDIDFIKKENSIFYDSIPLAINRSWWINPYESIKYANSKPYQLKLAARSGFNIPSTLVSNSPERIKEFILKHDEKNVIYKGFSSHHWLENDRLRLSYTKTVTLDQLPTDYILQMTPGIFQEKLQKKYELRVTCFGGYIVAVKIDSQQHPKGMGDWRVIPPNELKIEPYQLSPRIENMIRVFMKRLGVVFGCFDFIVTPEDAIYFLEINQQGQFLWIEDLYPDLKMLDIFVNFILQKSATFSWDNHHAAISLKDYELLAFNAVRKNMEKHVYLNAIKKLNAS</sequence>
<keyword evidence="2" id="KW-1185">Reference proteome</keyword>